<keyword evidence="11" id="KW-0472">Membrane</keyword>
<reference evidence="13 14" key="1">
    <citation type="submission" date="2024-06" db="EMBL/GenBank/DDBJ databases">
        <title>Genomics of switchgrass bacterial isolates.</title>
        <authorList>
            <person name="Shade A."/>
        </authorList>
    </citation>
    <scope>NUCLEOTIDE SEQUENCE [LARGE SCALE GENOMIC DNA]</scope>
    <source>
        <strain evidence="13 14">PvP084</strain>
    </source>
</reference>
<keyword evidence="7" id="KW-0051">Antiviral defense</keyword>
<evidence type="ECO:0000256" key="7">
    <source>
        <dbReference type="ARBA" id="ARBA00023118"/>
    </source>
</evidence>
<keyword evidence="6 13" id="KW-0695">RNA-directed DNA polymerase</keyword>
<proteinExistence type="inferred from homology"/>
<dbReference type="Pfam" id="PF00078">
    <property type="entry name" value="RVT_1"/>
    <property type="match status" value="1"/>
</dbReference>
<dbReference type="SUPFAM" id="SSF56672">
    <property type="entry name" value="DNA/RNA polymerases"/>
    <property type="match status" value="1"/>
</dbReference>
<dbReference type="InterPro" id="IPR000477">
    <property type="entry name" value="RT_dom"/>
</dbReference>
<keyword evidence="11" id="KW-1133">Transmembrane helix</keyword>
<dbReference type="PROSITE" id="PS50878">
    <property type="entry name" value="RT_POL"/>
    <property type="match status" value="1"/>
</dbReference>
<evidence type="ECO:0000256" key="3">
    <source>
        <dbReference type="ARBA" id="ARBA00022695"/>
    </source>
</evidence>
<feature type="region of interest" description="Disordered" evidence="10">
    <location>
        <begin position="532"/>
        <end position="581"/>
    </location>
</feature>
<dbReference type="GO" id="GO:0003964">
    <property type="term" value="F:RNA-directed DNA polymerase activity"/>
    <property type="evidence" value="ECO:0007669"/>
    <property type="project" value="UniProtKB-KW"/>
</dbReference>
<dbReference type="PRINTS" id="PR00866">
    <property type="entry name" value="RNADNAPOLMS"/>
</dbReference>
<keyword evidence="2" id="KW-0808">Transferase</keyword>
<dbReference type="InterPro" id="IPR043502">
    <property type="entry name" value="DNA/RNA_pol_sf"/>
</dbReference>
<evidence type="ECO:0000256" key="9">
    <source>
        <dbReference type="ARBA" id="ARBA00048173"/>
    </source>
</evidence>
<evidence type="ECO:0000313" key="13">
    <source>
        <dbReference type="EMBL" id="MET3862811.1"/>
    </source>
</evidence>
<dbReference type="InterPro" id="IPR051083">
    <property type="entry name" value="GrpII_Intron_Splice-Mob/Def"/>
</dbReference>
<evidence type="ECO:0000256" key="5">
    <source>
        <dbReference type="ARBA" id="ARBA00022842"/>
    </source>
</evidence>
<comment type="catalytic activity">
    <reaction evidence="9">
        <text>DNA(n) + a 2'-deoxyribonucleoside 5'-triphosphate = DNA(n+1) + diphosphate</text>
        <dbReference type="Rhea" id="RHEA:22508"/>
        <dbReference type="Rhea" id="RHEA-COMP:17339"/>
        <dbReference type="Rhea" id="RHEA-COMP:17340"/>
        <dbReference type="ChEBI" id="CHEBI:33019"/>
        <dbReference type="ChEBI" id="CHEBI:61560"/>
        <dbReference type="ChEBI" id="CHEBI:173112"/>
        <dbReference type="EC" id="2.7.7.49"/>
    </reaction>
</comment>
<evidence type="ECO:0000256" key="2">
    <source>
        <dbReference type="ARBA" id="ARBA00022679"/>
    </source>
</evidence>
<dbReference type="PANTHER" id="PTHR34047:SF7">
    <property type="entry name" value="RNA-DIRECTED DNA POLYMERASE"/>
    <property type="match status" value="1"/>
</dbReference>
<evidence type="ECO:0000256" key="11">
    <source>
        <dbReference type="SAM" id="Phobius"/>
    </source>
</evidence>
<dbReference type="EC" id="2.7.7.49" evidence="1"/>
<keyword evidence="11" id="KW-0812">Transmembrane</keyword>
<dbReference type="EMBL" id="JBEPNW010000002">
    <property type="protein sequence ID" value="MET3862811.1"/>
    <property type="molecule type" value="Genomic_DNA"/>
</dbReference>
<accession>A0ABV2N8J2</accession>
<comment type="similarity">
    <text evidence="8">Belongs to the bacterial reverse transcriptase family.</text>
</comment>
<name>A0ABV2N8J2_9HYPH</name>
<dbReference type="InterPro" id="IPR000123">
    <property type="entry name" value="Reverse_transcriptase_msDNA"/>
</dbReference>
<comment type="caution">
    <text evidence="13">The sequence shown here is derived from an EMBL/GenBank/DDBJ whole genome shotgun (WGS) entry which is preliminary data.</text>
</comment>
<dbReference type="CDD" id="cd03487">
    <property type="entry name" value="RT_Bac_retron_II"/>
    <property type="match status" value="1"/>
</dbReference>
<feature type="transmembrane region" description="Helical" evidence="11">
    <location>
        <begin position="590"/>
        <end position="621"/>
    </location>
</feature>
<keyword evidence="4" id="KW-0479">Metal-binding</keyword>
<evidence type="ECO:0000259" key="12">
    <source>
        <dbReference type="PROSITE" id="PS50878"/>
    </source>
</evidence>
<keyword evidence="14" id="KW-1185">Reference proteome</keyword>
<evidence type="ECO:0000256" key="10">
    <source>
        <dbReference type="SAM" id="MobiDB-lite"/>
    </source>
</evidence>
<protein>
    <recommendedName>
        <fullName evidence="1">RNA-directed DNA polymerase</fullName>
        <ecNumber evidence="1">2.7.7.49</ecNumber>
    </recommendedName>
</protein>
<evidence type="ECO:0000256" key="1">
    <source>
        <dbReference type="ARBA" id="ARBA00012493"/>
    </source>
</evidence>
<dbReference type="RefSeq" id="WP_209650186.1">
    <property type="nucleotide sequence ID" value="NZ_JBEPNV010000001.1"/>
</dbReference>
<dbReference type="PANTHER" id="PTHR34047">
    <property type="entry name" value="NUCLEAR INTRON MATURASE 1, MITOCHONDRIAL-RELATED"/>
    <property type="match status" value="1"/>
</dbReference>
<sequence length="632" mass="68577">MSQQPGSLTRQQLYDRIRESSKDEVILEEMIRLGFWPDGEAQPNPPDDLIRRRGEIARALADLHRREAAWRDPEAALKEMHRRRKTAALERRRETRLRNARDRHARAQAWHARREAEILHLGDGVSAGLSAGLAHAAPDAGTPARGPAPGLPPLASPKALAEAMGIGLGELRFLAYDRALSTVSHYRRFTIPKKAGGLRRISAPMPRLKRAQYWILDALLAHAPVHAAAHGFVPGRSIVTNAAAHVGRDVVVNLDLKDFFPSLDYRRIKGKFRGLGYAEPVATVLALLCTEPDVDAVEIDGARLYAARGPRRLPQGAPTSPALTNLVCTRLDARLSGLAGSLGFTYTRYADDLTFSASGEAAGKVGALLKYVHAIVAGEGFTVHPDKTRVMRRGRHQEVTGLTVNERVGVPRETLRRFRALLHGLERDGPVGRRWGAAGEAGVLRAAVGFAQFVRMVTPETGAPLLARARALADRHADRPSARPGARPLPDFRARSARGEVPLARWWAPAPRPAPEPDPILAEAEAAAAREAEEAAARAAARAAAPVPGRSGVPVSGRPRLGAPEPTARAEVAPDTGAEPDAAPMKPWKVVLGIFVLFQAAALLHPALGLLVLAVALLLGLRRLLRRWRRRR</sequence>
<keyword evidence="5" id="KW-0460">Magnesium</keyword>
<evidence type="ECO:0000256" key="8">
    <source>
        <dbReference type="ARBA" id="ARBA00034120"/>
    </source>
</evidence>
<evidence type="ECO:0000313" key="14">
    <source>
        <dbReference type="Proteomes" id="UP001549119"/>
    </source>
</evidence>
<evidence type="ECO:0000256" key="4">
    <source>
        <dbReference type="ARBA" id="ARBA00022723"/>
    </source>
</evidence>
<organism evidence="13 14">
    <name type="scientific">Methylobacterium radiotolerans</name>
    <dbReference type="NCBI Taxonomy" id="31998"/>
    <lineage>
        <taxon>Bacteria</taxon>
        <taxon>Pseudomonadati</taxon>
        <taxon>Pseudomonadota</taxon>
        <taxon>Alphaproteobacteria</taxon>
        <taxon>Hyphomicrobiales</taxon>
        <taxon>Methylobacteriaceae</taxon>
        <taxon>Methylobacterium</taxon>
    </lineage>
</organism>
<keyword evidence="3" id="KW-0548">Nucleotidyltransferase</keyword>
<dbReference type="Proteomes" id="UP001549119">
    <property type="component" value="Unassembled WGS sequence"/>
</dbReference>
<gene>
    <name evidence="13" type="ORF">ABIC20_000120</name>
</gene>
<feature type="domain" description="Reverse transcriptase" evidence="12">
    <location>
        <begin position="172"/>
        <end position="404"/>
    </location>
</feature>
<evidence type="ECO:0000256" key="6">
    <source>
        <dbReference type="ARBA" id="ARBA00022918"/>
    </source>
</evidence>